<dbReference type="EMBL" id="BK015920">
    <property type="protein sequence ID" value="DAF85222.1"/>
    <property type="molecule type" value="Genomic_DNA"/>
</dbReference>
<protein>
    <submittedName>
        <fullName evidence="1">Uncharacterized protein</fullName>
    </submittedName>
</protein>
<accession>A0A8S5TSN9</accession>
<name>A0A8S5TSN9_9CAUD</name>
<sequence>MSILRKGVDWSKWIITHSNVLKKRKNGKC</sequence>
<reference evidence="1" key="1">
    <citation type="journal article" date="2021" name="Proc. Natl. Acad. Sci. U.S.A.">
        <title>A Catalog of Tens of Thousands of Viruses from Human Metagenomes Reveals Hidden Associations with Chronic Diseases.</title>
        <authorList>
            <person name="Tisza M.J."/>
            <person name="Buck C.B."/>
        </authorList>
    </citation>
    <scope>NUCLEOTIDE SEQUENCE</scope>
    <source>
        <strain evidence="1">CtARy1</strain>
    </source>
</reference>
<proteinExistence type="predicted"/>
<evidence type="ECO:0000313" key="1">
    <source>
        <dbReference type="EMBL" id="DAF85222.1"/>
    </source>
</evidence>
<organism evidence="1">
    <name type="scientific">Podoviridae sp. ctARy1</name>
    <dbReference type="NCBI Taxonomy" id="2825228"/>
    <lineage>
        <taxon>Viruses</taxon>
        <taxon>Duplodnaviria</taxon>
        <taxon>Heunggongvirae</taxon>
        <taxon>Uroviricota</taxon>
        <taxon>Caudoviricetes</taxon>
    </lineage>
</organism>